<feature type="active site" description="Proton acceptor" evidence="10">
    <location>
        <position position="742"/>
    </location>
</feature>
<dbReference type="EMBL" id="Y17051">
    <property type="protein sequence ID" value="CAA76605.1"/>
    <property type="molecule type" value="mRNA"/>
</dbReference>
<evidence type="ECO:0000256" key="2">
    <source>
        <dbReference type="ARBA" id="ARBA00022679"/>
    </source>
</evidence>
<dbReference type="SMART" id="SM00219">
    <property type="entry name" value="TyrKc"/>
    <property type="match status" value="1"/>
</dbReference>
<dbReference type="InterPro" id="IPR016250">
    <property type="entry name" value="Tyr-prot_kinase_Fes/Fps"/>
</dbReference>
<dbReference type="PROSITE" id="PS50011">
    <property type="entry name" value="PROTEIN_KINASE_DOM"/>
    <property type="match status" value="1"/>
</dbReference>
<dbReference type="InterPro" id="IPR036860">
    <property type="entry name" value="SH2_dom_sf"/>
</dbReference>
<dbReference type="InterPro" id="IPR017441">
    <property type="entry name" value="Protein_kinase_ATP_BS"/>
</dbReference>
<feature type="compositionally biased region" description="Polar residues" evidence="16">
    <location>
        <begin position="476"/>
        <end position="488"/>
    </location>
</feature>
<dbReference type="InterPro" id="IPR050198">
    <property type="entry name" value="Non-receptor_tyrosine_kinases"/>
</dbReference>
<evidence type="ECO:0000259" key="18">
    <source>
        <dbReference type="PROSITE" id="PS50011"/>
    </source>
</evidence>
<dbReference type="SMART" id="SM00252">
    <property type="entry name" value="SH2"/>
    <property type="match status" value="1"/>
</dbReference>
<dbReference type="PROSITE" id="PS51741">
    <property type="entry name" value="F_BAR"/>
    <property type="match status" value="1"/>
</dbReference>
<feature type="binding site" evidence="11">
    <location>
        <begin position="626"/>
        <end position="634"/>
    </location>
    <ligand>
        <name>ATP</name>
        <dbReference type="ChEBI" id="CHEBI:30616"/>
    </ligand>
</feature>
<keyword evidence="2 9" id="KW-0808">Transferase</keyword>
<dbReference type="InterPro" id="IPR000719">
    <property type="entry name" value="Prot_kinase_dom"/>
</dbReference>
<comment type="catalytic activity">
    <reaction evidence="8 9">
        <text>L-tyrosyl-[protein] + ATP = O-phospho-L-tyrosyl-[protein] + ADP + H(+)</text>
        <dbReference type="Rhea" id="RHEA:10596"/>
        <dbReference type="Rhea" id="RHEA-COMP:10136"/>
        <dbReference type="Rhea" id="RHEA-COMP:20101"/>
        <dbReference type="ChEBI" id="CHEBI:15378"/>
        <dbReference type="ChEBI" id="CHEBI:30616"/>
        <dbReference type="ChEBI" id="CHEBI:46858"/>
        <dbReference type="ChEBI" id="CHEBI:61978"/>
        <dbReference type="ChEBI" id="CHEBI:456216"/>
        <dbReference type="EC" id="2.7.10.2"/>
    </reaction>
</comment>
<organism evidence="20">
    <name type="scientific">Sycon raphanus</name>
    <dbReference type="NCBI Taxonomy" id="56443"/>
    <lineage>
        <taxon>Eukaryota</taxon>
        <taxon>Metazoa</taxon>
        <taxon>Porifera</taxon>
        <taxon>Calcarea</taxon>
        <taxon>Calcaronea</taxon>
        <taxon>Leucosolenida</taxon>
        <taxon>Sycettidae</taxon>
        <taxon>Sycon</taxon>
    </lineage>
</organism>
<evidence type="ECO:0000256" key="9">
    <source>
        <dbReference type="PIRNR" id="PIRNR000632"/>
    </source>
</evidence>
<keyword evidence="7 9" id="KW-0829">Tyrosine-protein kinase</keyword>
<reference evidence="20" key="1">
    <citation type="journal article" date="1998" name="Gene">
        <title>Characterization and phylogenetic analysis of a cDNA encoding the Fes/FER related, non-receptor protein-tyrosine kinase in the marine sponge sycon raphanus.</title>
        <authorList>
            <person name="Cetkovic H."/>
            <person name="Muller I.M."/>
            <person name="Muller W.E."/>
            <person name="Gamulin V."/>
        </authorList>
    </citation>
    <scope>NUCLEOTIDE SEQUENCE</scope>
</reference>
<dbReference type="Gene3D" id="1.10.510.10">
    <property type="entry name" value="Transferase(Phosphotransferase) domain 1"/>
    <property type="match status" value="1"/>
</dbReference>
<dbReference type="CDD" id="cd05041">
    <property type="entry name" value="PTKc_Fes_like"/>
    <property type="match status" value="1"/>
</dbReference>
<dbReference type="FunFam" id="1.10.510.10:FF:000212">
    <property type="entry name" value="Tyrosine-protein kinase"/>
    <property type="match status" value="1"/>
</dbReference>
<dbReference type="Gene3D" id="3.30.505.10">
    <property type="entry name" value="SH2 domain"/>
    <property type="match status" value="1"/>
</dbReference>
<dbReference type="PIRSF" id="PIRSF000632">
    <property type="entry name" value="TyrPK_fps"/>
    <property type="match status" value="1"/>
</dbReference>
<dbReference type="SUPFAM" id="SSF103657">
    <property type="entry name" value="BAR/IMD domain-like"/>
    <property type="match status" value="1"/>
</dbReference>
<dbReference type="Pfam" id="PF00017">
    <property type="entry name" value="SH2"/>
    <property type="match status" value="1"/>
</dbReference>
<dbReference type="InterPro" id="IPR020635">
    <property type="entry name" value="Tyr_kinase_cat_dom"/>
</dbReference>
<evidence type="ECO:0000259" key="19">
    <source>
        <dbReference type="PROSITE" id="PS51741"/>
    </source>
</evidence>
<dbReference type="InterPro" id="IPR000980">
    <property type="entry name" value="SH2"/>
</dbReference>
<feature type="domain" description="F-BAR" evidence="19">
    <location>
        <begin position="7"/>
        <end position="271"/>
    </location>
</feature>
<feature type="region of interest" description="Disordered" evidence="16">
    <location>
        <begin position="476"/>
        <end position="497"/>
    </location>
</feature>
<evidence type="ECO:0000256" key="12">
    <source>
        <dbReference type="PROSITE-ProRule" id="PRU00191"/>
    </source>
</evidence>
<dbReference type="CDD" id="cd10361">
    <property type="entry name" value="SH2_Fps_family"/>
    <property type="match status" value="1"/>
</dbReference>
<dbReference type="SUPFAM" id="SSF55550">
    <property type="entry name" value="SH2 domain"/>
    <property type="match status" value="1"/>
</dbReference>
<accession>O76978</accession>
<keyword evidence="1" id="KW-0597">Phosphoprotein</keyword>
<evidence type="ECO:0000256" key="10">
    <source>
        <dbReference type="PIRSR" id="PIRSR000632-1"/>
    </source>
</evidence>
<dbReference type="PANTHER" id="PTHR24418">
    <property type="entry name" value="TYROSINE-PROTEIN KINASE"/>
    <property type="match status" value="1"/>
</dbReference>
<protein>
    <recommendedName>
        <fullName evidence="9">Tyrosine-protein kinase</fullName>
        <ecNumber evidence="9">2.7.10.2</ecNumber>
    </recommendedName>
</protein>
<evidence type="ECO:0000259" key="17">
    <source>
        <dbReference type="PROSITE" id="PS50001"/>
    </source>
</evidence>
<evidence type="ECO:0000256" key="7">
    <source>
        <dbReference type="ARBA" id="ARBA00023137"/>
    </source>
</evidence>
<dbReference type="Pfam" id="PF00611">
    <property type="entry name" value="FCH"/>
    <property type="match status" value="1"/>
</dbReference>
<dbReference type="Gene3D" id="1.20.1270.60">
    <property type="entry name" value="Arfaptin homology (AH) domain/BAR domain"/>
    <property type="match status" value="1"/>
</dbReference>
<dbReference type="SUPFAM" id="SSF56112">
    <property type="entry name" value="Protein kinase-like (PK-like)"/>
    <property type="match status" value="1"/>
</dbReference>
<feature type="coiled-coil region" evidence="15">
    <location>
        <begin position="322"/>
        <end position="349"/>
    </location>
</feature>
<dbReference type="InterPro" id="IPR031160">
    <property type="entry name" value="F_BAR_dom"/>
</dbReference>
<keyword evidence="4 9" id="KW-0418">Kinase</keyword>
<dbReference type="InterPro" id="IPR011009">
    <property type="entry name" value="Kinase-like_dom_sf"/>
</dbReference>
<dbReference type="InterPro" id="IPR008266">
    <property type="entry name" value="Tyr_kinase_AS"/>
</dbReference>
<evidence type="ECO:0000256" key="3">
    <source>
        <dbReference type="ARBA" id="ARBA00022741"/>
    </source>
</evidence>
<evidence type="ECO:0000256" key="8">
    <source>
        <dbReference type="ARBA" id="ARBA00051245"/>
    </source>
</evidence>
<dbReference type="InterPro" id="IPR035849">
    <property type="entry name" value="Fes/Fps/Fer_SH2"/>
</dbReference>
<dbReference type="PROSITE" id="PS00109">
    <property type="entry name" value="PROTEIN_KINASE_TYR"/>
    <property type="match status" value="1"/>
</dbReference>
<dbReference type="InterPro" id="IPR027267">
    <property type="entry name" value="AH/BAR_dom_sf"/>
</dbReference>
<sequence length="879" mass="100057">MAEQDECNFGTDLITRAGSEALLRLNDEEIRLLESMKTYMTKRAKADQDYAKELLRLRVDRSTGGALHRSDSTSAEETSPILKAWHQFQAETDRVSSLIAQHAQALNAITVQSVDKLLLNKKTAKKRFTTCRQDADAAYGRTTERVNKLKKSYQQLSADVSRKKTEFQKSVGSPNQQDKMKRYIRAADKLCKCHNDYLLALQEVQEHQEAYRTRILPLLLNNMQQVCQGHAQQWMDALNDSLDNIDSCRDEYREIFSRLHATLGDLDPSSEYNGFLERNGEKLPPAEKFTFDVKLLEHAPEHASPDHLIINNLTQPQLESSITTMNSQLEELKKTLQTKTDELEVVRNTEVDENATTAEQMDQHMSTLGKYSDISLEVEQLWLNQTKLELAINTMESSLTSLGGQPAPLFDESVGNVDQQMLDHAEQVNGGGDQTAAAHPTSTKLFSAMLGGVKSMKNKVKKKALKMKTSMTATSHAQSSNLAVSSSPCGDMEDEFDDEDVEYDTPEAHAGVEEEPWYHGEISRQEATGLLKKMGDFLVRYSADKEHYTLTVKMEGIKHFIIQHNEEGFRFEGDPYPSIPMLIDHHFKNRLPVTRKSQAILRQPVKKPDLREYNISHDNILIGEKIGKGNFGDVFKGYLKTHNMEVAVKSCRSEDFPDKQKFLQEAEILKQYRHPNIVELIGVCAEKEPLYIIMELMAGGNFLSFLRGPEGKRLKVNNLTEMCVEAAAGMVFLEQRNCIHRDLAARNCLVGDNNVLKISDFGMSREEDDGIYTVSSGLKQIPIKWTSPEALNYGRYTTQSDVWSYGILLWETYTYGSGPYPGMNNRETRERIESNYRMPRPELCPHPVYKLMLSCWEYDPDKRPSFAEIYDKLYSFNHQ</sequence>
<evidence type="ECO:0000256" key="13">
    <source>
        <dbReference type="PROSITE-ProRule" id="PRU01077"/>
    </source>
</evidence>
<dbReference type="InterPro" id="IPR001060">
    <property type="entry name" value="FCH_dom"/>
</dbReference>
<evidence type="ECO:0000313" key="20">
    <source>
        <dbReference type="EMBL" id="CAA76605.1"/>
    </source>
</evidence>
<feature type="domain" description="Protein kinase" evidence="18">
    <location>
        <begin position="620"/>
        <end position="879"/>
    </location>
</feature>
<dbReference type="PRINTS" id="PR00401">
    <property type="entry name" value="SH2DOMAIN"/>
</dbReference>
<dbReference type="InterPro" id="IPR001245">
    <property type="entry name" value="Ser-Thr/Tyr_kinase_cat_dom"/>
</dbReference>
<evidence type="ECO:0000256" key="14">
    <source>
        <dbReference type="PROSITE-ProRule" id="PRU10141"/>
    </source>
</evidence>
<name>O76978_9METZ</name>
<dbReference type="CDD" id="cd07657">
    <property type="entry name" value="F-BAR_Fes_Fer"/>
    <property type="match status" value="1"/>
</dbReference>
<keyword evidence="6 13" id="KW-0175">Coiled coil</keyword>
<feature type="domain" description="SH2" evidence="17">
    <location>
        <begin position="517"/>
        <end position="605"/>
    </location>
</feature>
<keyword evidence="12" id="KW-0727">SH2 domain</keyword>
<evidence type="ECO:0000256" key="4">
    <source>
        <dbReference type="ARBA" id="ARBA00022777"/>
    </source>
</evidence>
<dbReference type="EC" id="2.7.10.2" evidence="9"/>
<comment type="similarity">
    <text evidence="9">Belongs to the protein kinase superfamily. Tyr protein kinase family. Fes/fps subfamily.</text>
</comment>
<feature type="binding site" evidence="11 14">
    <location>
        <position position="649"/>
    </location>
    <ligand>
        <name>ATP</name>
        <dbReference type="ChEBI" id="CHEBI:30616"/>
    </ligand>
</feature>
<dbReference type="PRINTS" id="PR00109">
    <property type="entry name" value="TYRKINASE"/>
</dbReference>
<dbReference type="Pfam" id="PF07714">
    <property type="entry name" value="PK_Tyr_Ser-Thr"/>
    <property type="match status" value="1"/>
</dbReference>
<evidence type="ECO:0000256" key="11">
    <source>
        <dbReference type="PIRSR" id="PIRSR000632-2"/>
    </source>
</evidence>
<dbReference type="GO" id="GO:0005524">
    <property type="term" value="F:ATP binding"/>
    <property type="evidence" value="ECO:0007669"/>
    <property type="project" value="UniProtKB-UniRule"/>
</dbReference>
<dbReference type="GO" id="GO:0004715">
    <property type="term" value="F:non-membrane spanning protein tyrosine kinase activity"/>
    <property type="evidence" value="ECO:0007669"/>
    <property type="project" value="UniProtKB-EC"/>
</dbReference>
<dbReference type="PROSITE" id="PS50001">
    <property type="entry name" value="SH2"/>
    <property type="match status" value="1"/>
</dbReference>
<keyword evidence="3 9" id="KW-0547">Nucleotide-binding</keyword>
<keyword evidence="5 9" id="KW-0067">ATP-binding</keyword>
<evidence type="ECO:0000256" key="5">
    <source>
        <dbReference type="ARBA" id="ARBA00022840"/>
    </source>
</evidence>
<evidence type="ECO:0000256" key="1">
    <source>
        <dbReference type="ARBA" id="ARBA00022553"/>
    </source>
</evidence>
<evidence type="ECO:0000256" key="15">
    <source>
        <dbReference type="SAM" id="Coils"/>
    </source>
</evidence>
<dbReference type="PROSITE" id="PS00107">
    <property type="entry name" value="PROTEIN_KINASE_ATP"/>
    <property type="match status" value="1"/>
</dbReference>
<evidence type="ECO:0000256" key="16">
    <source>
        <dbReference type="SAM" id="MobiDB-lite"/>
    </source>
</evidence>
<proteinExistence type="evidence at transcript level"/>
<dbReference type="AlphaFoldDB" id="O76978"/>
<dbReference type="SMART" id="SM00055">
    <property type="entry name" value="FCH"/>
    <property type="match status" value="1"/>
</dbReference>
<evidence type="ECO:0000256" key="6">
    <source>
        <dbReference type="ARBA" id="ARBA00023054"/>
    </source>
</evidence>